<dbReference type="AlphaFoldDB" id="A0A0D0BCG6"/>
<reference evidence="2 3" key="1">
    <citation type="submission" date="2014-04" db="EMBL/GenBank/DDBJ databases">
        <title>Evolutionary Origins and Diversification of the Mycorrhizal Mutualists.</title>
        <authorList>
            <consortium name="DOE Joint Genome Institute"/>
            <consortium name="Mycorrhizal Genomics Consortium"/>
            <person name="Kohler A."/>
            <person name="Kuo A."/>
            <person name="Nagy L.G."/>
            <person name="Floudas D."/>
            <person name="Copeland A."/>
            <person name="Barry K.W."/>
            <person name="Cichocki N."/>
            <person name="Veneault-Fourrey C."/>
            <person name="LaButti K."/>
            <person name="Lindquist E.A."/>
            <person name="Lipzen A."/>
            <person name="Lundell T."/>
            <person name="Morin E."/>
            <person name="Murat C."/>
            <person name="Riley R."/>
            <person name="Ohm R."/>
            <person name="Sun H."/>
            <person name="Tunlid A."/>
            <person name="Henrissat B."/>
            <person name="Grigoriev I.V."/>
            <person name="Hibbett D.S."/>
            <person name="Martin F."/>
        </authorList>
    </citation>
    <scope>NUCLEOTIDE SEQUENCE [LARGE SCALE GENOMIC DNA]</scope>
    <source>
        <strain evidence="2 3">FD-317 M1</strain>
    </source>
</reference>
<keyword evidence="3" id="KW-1185">Reference proteome</keyword>
<keyword evidence="1" id="KW-0472">Membrane</keyword>
<dbReference type="EMBL" id="KN834771">
    <property type="protein sequence ID" value="KIK61395.1"/>
    <property type="molecule type" value="Genomic_DNA"/>
</dbReference>
<name>A0A0D0BCG6_9AGAR</name>
<evidence type="ECO:0000313" key="3">
    <source>
        <dbReference type="Proteomes" id="UP000053593"/>
    </source>
</evidence>
<sequence>MTPDDQALLIDFGENIFLQALQVIIFVAGWGLFVGMSLALYLALRNSEGKPNKMMVLCLIGIFLGFTWTAAGAAGSPLDYIQLAFIKHPSKDLAAQGDLVDDKTAFWSDMSLWSETVNVRAALAIVN</sequence>
<keyword evidence="1" id="KW-1133">Transmembrane helix</keyword>
<feature type="transmembrane region" description="Helical" evidence="1">
    <location>
        <begin position="20"/>
        <end position="44"/>
    </location>
</feature>
<protein>
    <submittedName>
        <fullName evidence="2">Uncharacterized protein</fullName>
    </submittedName>
</protein>
<feature type="transmembrane region" description="Helical" evidence="1">
    <location>
        <begin position="56"/>
        <end position="75"/>
    </location>
</feature>
<gene>
    <name evidence="2" type="ORF">GYMLUDRAFT_243573</name>
</gene>
<dbReference type="OrthoDB" id="2744793at2759"/>
<dbReference type="HOGENOM" id="CLU_1970806_0_0_1"/>
<proteinExistence type="predicted"/>
<evidence type="ECO:0000313" key="2">
    <source>
        <dbReference type="EMBL" id="KIK61395.1"/>
    </source>
</evidence>
<organism evidence="2 3">
    <name type="scientific">Collybiopsis luxurians FD-317 M1</name>
    <dbReference type="NCBI Taxonomy" id="944289"/>
    <lineage>
        <taxon>Eukaryota</taxon>
        <taxon>Fungi</taxon>
        <taxon>Dikarya</taxon>
        <taxon>Basidiomycota</taxon>
        <taxon>Agaricomycotina</taxon>
        <taxon>Agaricomycetes</taxon>
        <taxon>Agaricomycetidae</taxon>
        <taxon>Agaricales</taxon>
        <taxon>Marasmiineae</taxon>
        <taxon>Omphalotaceae</taxon>
        <taxon>Collybiopsis</taxon>
        <taxon>Collybiopsis luxurians</taxon>
    </lineage>
</organism>
<dbReference type="Proteomes" id="UP000053593">
    <property type="component" value="Unassembled WGS sequence"/>
</dbReference>
<accession>A0A0D0BCG6</accession>
<evidence type="ECO:0000256" key="1">
    <source>
        <dbReference type="SAM" id="Phobius"/>
    </source>
</evidence>
<keyword evidence="1" id="KW-0812">Transmembrane</keyword>